<evidence type="ECO:0000313" key="11">
    <source>
        <dbReference type="EMBL" id="KAG1311487.1"/>
    </source>
</evidence>
<dbReference type="GO" id="GO:0043001">
    <property type="term" value="P:Golgi to plasma membrane protein transport"/>
    <property type="evidence" value="ECO:0007669"/>
    <property type="project" value="TreeGrafter"/>
</dbReference>
<dbReference type="PANTHER" id="PTHR12952:SF0">
    <property type="entry name" value="PROTEIN SYS1 HOMOLOG"/>
    <property type="match status" value="1"/>
</dbReference>
<evidence type="ECO:0000256" key="7">
    <source>
        <dbReference type="ARBA" id="ARBA00023034"/>
    </source>
</evidence>
<feature type="transmembrane region" description="Helical" evidence="10">
    <location>
        <begin position="63"/>
        <end position="85"/>
    </location>
</feature>
<feature type="transmembrane region" description="Helical" evidence="10">
    <location>
        <begin position="120"/>
        <end position="139"/>
    </location>
</feature>
<evidence type="ECO:0000313" key="12">
    <source>
        <dbReference type="Proteomes" id="UP000716291"/>
    </source>
</evidence>
<accession>A0A9P6XDS4</accession>
<evidence type="ECO:0000256" key="5">
    <source>
        <dbReference type="ARBA" id="ARBA00022927"/>
    </source>
</evidence>
<keyword evidence="8 10" id="KW-0472">Membrane</keyword>
<evidence type="ECO:0008006" key="13">
    <source>
        <dbReference type="Google" id="ProtNLM"/>
    </source>
</evidence>
<feature type="transmembrane region" description="Helical" evidence="10">
    <location>
        <begin position="92"/>
        <end position="108"/>
    </location>
</feature>
<comment type="caution">
    <text evidence="11">The sequence shown here is derived from an EMBL/GenBank/DDBJ whole genome shotgun (WGS) entry which is preliminary data.</text>
</comment>
<evidence type="ECO:0000256" key="8">
    <source>
        <dbReference type="ARBA" id="ARBA00023136"/>
    </source>
</evidence>
<keyword evidence="7" id="KW-0333">Golgi apparatus</keyword>
<sequence length="242" mass="27371">MATSSFRSSRWDPILIIAQITSLQSVSYIILSILLYVATTLTGTESTLDLIFVDSEIRADTGFGWTILIVWMVNAFATIPLLVLIVQRARQILDFVLTFHFIHLIFVWKVSRHFPVSFTWWLLQFVNILIMTLGGEWACMHREMKPIIIQSNLRQQQQAGSSGNNSVVVEEEEEGQVGKKNQKRKVSDAQTEERTGAEIEDKGSLLTVMGKAKKVLLLNNSSSRSGRYDVIPMDDIEAHNDV</sequence>
<feature type="compositionally biased region" description="Basic and acidic residues" evidence="9">
    <location>
        <begin position="185"/>
        <end position="200"/>
    </location>
</feature>
<evidence type="ECO:0000256" key="2">
    <source>
        <dbReference type="ARBA" id="ARBA00008160"/>
    </source>
</evidence>
<dbReference type="Pfam" id="PF09801">
    <property type="entry name" value="SYS1"/>
    <property type="match status" value="1"/>
</dbReference>
<dbReference type="EMBL" id="JAANQT010000384">
    <property type="protein sequence ID" value="KAG1311487.1"/>
    <property type="molecule type" value="Genomic_DNA"/>
</dbReference>
<evidence type="ECO:0000256" key="10">
    <source>
        <dbReference type="SAM" id="Phobius"/>
    </source>
</evidence>
<dbReference type="GO" id="GO:0034067">
    <property type="term" value="P:protein localization to Golgi apparatus"/>
    <property type="evidence" value="ECO:0007669"/>
    <property type="project" value="TreeGrafter"/>
</dbReference>
<keyword evidence="6 10" id="KW-1133">Transmembrane helix</keyword>
<dbReference type="AlphaFoldDB" id="A0A9P6XDS4"/>
<evidence type="ECO:0000256" key="6">
    <source>
        <dbReference type="ARBA" id="ARBA00022989"/>
    </source>
</evidence>
<dbReference type="PANTHER" id="PTHR12952">
    <property type="entry name" value="SYS1"/>
    <property type="match status" value="1"/>
</dbReference>
<keyword evidence="3" id="KW-0813">Transport</keyword>
<evidence type="ECO:0000256" key="9">
    <source>
        <dbReference type="SAM" id="MobiDB-lite"/>
    </source>
</evidence>
<gene>
    <name evidence="11" type="ORF">G6F64_003770</name>
</gene>
<feature type="region of interest" description="Disordered" evidence="9">
    <location>
        <begin position="159"/>
        <end position="200"/>
    </location>
</feature>
<keyword evidence="4 10" id="KW-0812">Transmembrane</keyword>
<feature type="compositionally biased region" description="Low complexity" evidence="9">
    <location>
        <begin position="159"/>
        <end position="168"/>
    </location>
</feature>
<dbReference type="InterPro" id="IPR019185">
    <property type="entry name" value="Integral_membrane_SYS1-rel"/>
</dbReference>
<reference evidence="11" key="1">
    <citation type="journal article" date="2020" name="Microb. Genom.">
        <title>Genetic diversity of clinical and environmental Mucorales isolates obtained from an investigation of mucormycosis cases among solid organ transplant recipients.</title>
        <authorList>
            <person name="Nguyen M.H."/>
            <person name="Kaul D."/>
            <person name="Muto C."/>
            <person name="Cheng S.J."/>
            <person name="Richter R.A."/>
            <person name="Bruno V.M."/>
            <person name="Liu G."/>
            <person name="Beyhan S."/>
            <person name="Sundermann A.J."/>
            <person name="Mounaud S."/>
            <person name="Pasculle A.W."/>
            <person name="Nierman W.C."/>
            <person name="Driscoll E."/>
            <person name="Cumbie R."/>
            <person name="Clancy C.J."/>
            <person name="Dupont C.L."/>
        </authorList>
    </citation>
    <scope>NUCLEOTIDE SEQUENCE</scope>
    <source>
        <strain evidence="11">GL11</strain>
    </source>
</reference>
<dbReference type="GO" id="GO:0005829">
    <property type="term" value="C:cytosol"/>
    <property type="evidence" value="ECO:0007669"/>
    <property type="project" value="GOC"/>
</dbReference>
<name>A0A9P6XDS4_RHIOR</name>
<protein>
    <recommendedName>
        <fullName evidence="13">Integral membrane protein</fullName>
    </recommendedName>
</protein>
<evidence type="ECO:0000256" key="3">
    <source>
        <dbReference type="ARBA" id="ARBA00022448"/>
    </source>
</evidence>
<comment type="subcellular location">
    <subcellularLocation>
        <location evidence="1">Golgi apparatus membrane</location>
        <topology evidence="1">Multi-pass membrane protein</topology>
    </subcellularLocation>
</comment>
<feature type="transmembrane region" description="Helical" evidence="10">
    <location>
        <begin position="14"/>
        <end position="38"/>
    </location>
</feature>
<dbReference type="GO" id="GO:0006895">
    <property type="term" value="P:Golgi to endosome transport"/>
    <property type="evidence" value="ECO:0007669"/>
    <property type="project" value="TreeGrafter"/>
</dbReference>
<evidence type="ECO:0000256" key="4">
    <source>
        <dbReference type="ARBA" id="ARBA00022692"/>
    </source>
</evidence>
<keyword evidence="12" id="KW-1185">Reference proteome</keyword>
<dbReference type="GO" id="GO:0005802">
    <property type="term" value="C:trans-Golgi network"/>
    <property type="evidence" value="ECO:0007669"/>
    <property type="project" value="TreeGrafter"/>
</dbReference>
<dbReference type="OrthoDB" id="542931at2759"/>
<keyword evidence="5" id="KW-0653">Protein transport</keyword>
<proteinExistence type="inferred from homology"/>
<comment type="similarity">
    <text evidence="2">Belongs to the SYS1 family.</text>
</comment>
<organism evidence="11 12">
    <name type="scientific">Rhizopus oryzae</name>
    <name type="common">Mucormycosis agent</name>
    <name type="synonym">Rhizopus arrhizus var. delemar</name>
    <dbReference type="NCBI Taxonomy" id="64495"/>
    <lineage>
        <taxon>Eukaryota</taxon>
        <taxon>Fungi</taxon>
        <taxon>Fungi incertae sedis</taxon>
        <taxon>Mucoromycota</taxon>
        <taxon>Mucoromycotina</taxon>
        <taxon>Mucoromycetes</taxon>
        <taxon>Mucorales</taxon>
        <taxon>Mucorineae</taxon>
        <taxon>Rhizopodaceae</taxon>
        <taxon>Rhizopus</taxon>
    </lineage>
</organism>
<evidence type="ECO:0000256" key="1">
    <source>
        <dbReference type="ARBA" id="ARBA00004653"/>
    </source>
</evidence>
<dbReference type="GO" id="GO:0000139">
    <property type="term" value="C:Golgi membrane"/>
    <property type="evidence" value="ECO:0007669"/>
    <property type="project" value="UniProtKB-SubCell"/>
</dbReference>
<dbReference type="Proteomes" id="UP000716291">
    <property type="component" value="Unassembled WGS sequence"/>
</dbReference>